<feature type="domain" description="G-protein coupled receptors family 1 profile" evidence="6">
    <location>
        <begin position="41"/>
        <end position="307"/>
    </location>
</feature>
<reference evidence="8" key="1">
    <citation type="submission" date="2022-11" db="UniProtKB">
        <authorList>
            <consortium name="WormBaseParasite"/>
        </authorList>
    </citation>
    <scope>IDENTIFICATION</scope>
</reference>
<keyword evidence="7" id="KW-1185">Reference proteome</keyword>
<dbReference type="InterPro" id="IPR000276">
    <property type="entry name" value="GPCR_Rhodpsn"/>
</dbReference>
<dbReference type="CDD" id="cd00637">
    <property type="entry name" value="7tm_classA_rhodopsin-like"/>
    <property type="match status" value="1"/>
</dbReference>
<dbReference type="WBParaSite" id="ACRNAN_scaffold67.g24219.t1">
    <property type="protein sequence ID" value="ACRNAN_scaffold67.g24219.t1"/>
    <property type="gene ID" value="ACRNAN_scaffold67.g24219"/>
</dbReference>
<dbReference type="Gene3D" id="1.20.1070.10">
    <property type="entry name" value="Rhodopsin 7-helix transmembrane proteins"/>
    <property type="match status" value="1"/>
</dbReference>
<evidence type="ECO:0000313" key="7">
    <source>
        <dbReference type="Proteomes" id="UP000887540"/>
    </source>
</evidence>
<feature type="transmembrane region" description="Helical" evidence="5">
    <location>
        <begin position="117"/>
        <end position="135"/>
    </location>
</feature>
<protein>
    <submittedName>
        <fullName evidence="8">G-protein coupled receptors family 1 profile domain-containing protein</fullName>
    </submittedName>
</protein>
<evidence type="ECO:0000256" key="3">
    <source>
        <dbReference type="ARBA" id="ARBA00022989"/>
    </source>
</evidence>
<evidence type="ECO:0000256" key="4">
    <source>
        <dbReference type="ARBA" id="ARBA00023136"/>
    </source>
</evidence>
<feature type="transmembrane region" description="Helical" evidence="5">
    <location>
        <begin position="286"/>
        <end position="307"/>
    </location>
</feature>
<evidence type="ECO:0000259" key="6">
    <source>
        <dbReference type="PROSITE" id="PS50262"/>
    </source>
</evidence>
<evidence type="ECO:0000313" key="8">
    <source>
        <dbReference type="WBParaSite" id="ACRNAN_scaffold67.g24219.t1"/>
    </source>
</evidence>
<dbReference type="InterPro" id="IPR017452">
    <property type="entry name" value="GPCR_Rhodpsn_7TM"/>
</dbReference>
<evidence type="ECO:0000256" key="1">
    <source>
        <dbReference type="ARBA" id="ARBA00004370"/>
    </source>
</evidence>
<organism evidence="7 8">
    <name type="scientific">Acrobeloides nanus</name>
    <dbReference type="NCBI Taxonomy" id="290746"/>
    <lineage>
        <taxon>Eukaryota</taxon>
        <taxon>Metazoa</taxon>
        <taxon>Ecdysozoa</taxon>
        <taxon>Nematoda</taxon>
        <taxon>Chromadorea</taxon>
        <taxon>Rhabditida</taxon>
        <taxon>Tylenchina</taxon>
        <taxon>Cephalobomorpha</taxon>
        <taxon>Cephaloboidea</taxon>
        <taxon>Cephalobidae</taxon>
        <taxon>Acrobeloides</taxon>
    </lineage>
</organism>
<feature type="transmembrane region" description="Helical" evidence="5">
    <location>
        <begin position="59"/>
        <end position="83"/>
    </location>
</feature>
<feature type="transmembrane region" description="Helical" evidence="5">
    <location>
        <begin position="23"/>
        <end position="47"/>
    </location>
</feature>
<dbReference type="SUPFAM" id="SSF81321">
    <property type="entry name" value="Family A G protein-coupled receptor-like"/>
    <property type="match status" value="1"/>
</dbReference>
<accession>A0A914E9Z5</accession>
<feature type="transmembrane region" description="Helical" evidence="5">
    <location>
        <begin position="186"/>
        <end position="209"/>
    </location>
</feature>
<name>A0A914E9Z5_9BILA</name>
<sequence>MDEEAMAQQGRSLPEIILLAKGIYVWLVPLMSFILLLAIVGNGLIVLSSRWIKRPISSYNKLCISLALIDAWAALLLMTGLFVNSYMPIVLGIPKRDECAAAVLEIFRISAMLTSNLHILALAIHHFVGILHPLDYKRYFTTSRQRFSIILFWIFPLFYVLIWFIVFPNDGFRNPACVFRFYYRQPFRFCIFISFLIPLLVTFVVYIMILTRLLGPSRNATDGMCDSVQNEYQRRMKSKLKLIFTTLLVLSSFAISWGTCLLYFVLVCREGCAFTYLKDISFETGLAINGTVNFMVALKLLANPLIYTIRMRDFRKSVSSLTKCIKSASGFIRVFEHQ</sequence>
<dbReference type="PRINTS" id="PR00237">
    <property type="entry name" value="GPCRRHODOPSN"/>
</dbReference>
<dbReference type="Proteomes" id="UP000887540">
    <property type="component" value="Unplaced"/>
</dbReference>
<keyword evidence="3 5" id="KW-1133">Transmembrane helix</keyword>
<evidence type="ECO:0000256" key="5">
    <source>
        <dbReference type="SAM" id="Phobius"/>
    </source>
</evidence>
<evidence type="ECO:0000256" key="2">
    <source>
        <dbReference type="ARBA" id="ARBA00022692"/>
    </source>
</evidence>
<feature type="transmembrane region" description="Helical" evidence="5">
    <location>
        <begin position="147"/>
        <end position="166"/>
    </location>
</feature>
<dbReference type="PROSITE" id="PS50262">
    <property type="entry name" value="G_PROTEIN_RECEP_F1_2"/>
    <property type="match status" value="1"/>
</dbReference>
<keyword evidence="4 5" id="KW-0472">Membrane</keyword>
<keyword evidence="2 5" id="KW-0812">Transmembrane</keyword>
<dbReference type="PANTHER" id="PTHR45698">
    <property type="entry name" value="TRACE AMINE-ASSOCIATED RECEPTOR 19N-RELATED"/>
    <property type="match status" value="1"/>
</dbReference>
<dbReference type="AlphaFoldDB" id="A0A914E9Z5"/>
<dbReference type="GO" id="GO:0016020">
    <property type="term" value="C:membrane"/>
    <property type="evidence" value="ECO:0007669"/>
    <property type="project" value="UniProtKB-SubCell"/>
</dbReference>
<dbReference type="Pfam" id="PF00001">
    <property type="entry name" value="7tm_1"/>
    <property type="match status" value="1"/>
</dbReference>
<dbReference type="GO" id="GO:0004930">
    <property type="term" value="F:G protein-coupled receptor activity"/>
    <property type="evidence" value="ECO:0007669"/>
    <property type="project" value="InterPro"/>
</dbReference>
<feature type="transmembrane region" description="Helical" evidence="5">
    <location>
        <begin position="242"/>
        <end position="266"/>
    </location>
</feature>
<dbReference type="PANTHER" id="PTHR45698:SF1">
    <property type="entry name" value="TRACE AMINE-ASSOCIATED RECEPTOR 13C-LIKE"/>
    <property type="match status" value="1"/>
</dbReference>
<proteinExistence type="predicted"/>
<comment type="subcellular location">
    <subcellularLocation>
        <location evidence="1">Membrane</location>
    </subcellularLocation>
</comment>